<dbReference type="PANTHER" id="PTHR18964:SF149">
    <property type="entry name" value="BIFUNCTIONAL UDP-N-ACETYLGLUCOSAMINE 2-EPIMERASE_N-ACETYLMANNOSAMINE KINASE"/>
    <property type="match status" value="1"/>
</dbReference>
<dbReference type="Proteomes" id="UP000474104">
    <property type="component" value="Unassembled WGS sequence"/>
</dbReference>
<dbReference type="SUPFAM" id="SSF53067">
    <property type="entry name" value="Actin-like ATPase domain"/>
    <property type="match status" value="1"/>
</dbReference>
<keyword evidence="3" id="KW-0859">Xylose metabolism</keyword>
<keyword evidence="3" id="KW-0119">Carbohydrate metabolism</keyword>
<dbReference type="AlphaFoldDB" id="A0A9X5H741"/>
<evidence type="ECO:0000313" key="5">
    <source>
        <dbReference type="Proteomes" id="UP000474104"/>
    </source>
</evidence>
<reference evidence="4 5" key="1">
    <citation type="submission" date="2019-07" db="EMBL/GenBank/DDBJ databases">
        <title>Draft genome sequences of 15 bacterial species constituting the stable defined intestinal microbiota of the GM15 gnotobiotic mouse model.</title>
        <authorList>
            <person name="Elie C."/>
            <person name="Mathieu A."/>
            <person name="Saliou A."/>
            <person name="Darnaud M."/>
            <person name="Leulier F."/>
            <person name="Tamellini A."/>
        </authorList>
    </citation>
    <scope>NUCLEOTIDE SEQUENCE [LARGE SCALE GENOMIC DNA]</scope>
    <source>
        <strain evidence="5">ASF 502</strain>
    </source>
</reference>
<comment type="function">
    <text evidence="1">Transcriptional repressor of xylose-utilizing enzymes.</text>
</comment>
<evidence type="ECO:0000313" key="4">
    <source>
        <dbReference type="EMBL" id="NDO69758.1"/>
    </source>
</evidence>
<dbReference type="InterPro" id="IPR043129">
    <property type="entry name" value="ATPase_NBD"/>
</dbReference>
<dbReference type="PANTHER" id="PTHR18964">
    <property type="entry name" value="ROK (REPRESSOR, ORF, KINASE) FAMILY"/>
    <property type="match status" value="1"/>
</dbReference>
<dbReference type="InterPro" id="IPR000600">
    <property type="entry name" value="ROK"/>
</dbReference>
<evidence type="ECO:0000256" key="2">
    <source>
        <dbReference type="ARBA" id="ARBA00006479"/>
    </source>
</evidence>
<dbReference type="GO" id="GO:0042732">
    <property type="term" value="P:D-xylose metabolic process"/>
    <property type="evidence" value="ECO:0007669"/>
    <property type="project" value="UniProtKB-KW"/>
</dbReference>
<dbReference type="EMBL" id="VIRB01000083">
    <property type="protein sequence ID" value="NDO69758.1"/>
    <property type="molecule type" value="Genomic_DNA"/>
</dbReference>
<accession>A0A9X5H741</accession>
<dbReference type="Pfam" id="PF00480">
    <property type="entry name" value="ROK"/>
    <property type="match status" value="1"/>
</dbReference>
<dbReference type="InterPro" id="IPR036388">
    <property type="entry name" value="WH-like_DNA-bd_sf"/>
</dbReference>
<gene>
    <name evidence="4" type="ORF">FMM80_14145</name>
</gene>
<comment type="caution">
    <text evidence="4">The sequence shown here is derived from an EMBL/GenBank/DDBJ whole genome shotgun (WGS) entry which is preliminary data.</text>
</comment>
<dbReference type="Gene3D" id="3.30.420.40">
    <property type="match status" value="1"/>
</dbReference>
<proteinExistence type="inferred from homology"/>
<dbReference type="SUPFAM" id="SSF46785">
    <property type="entry name" value="Winged helix' DNA-binding domain"/>
    <property type="match status" value="1"/>
</dbReference>
<name>A0A9X5H741_9FIRM</name>
<dbReference type="Gene3D" id="1.10.10.10">
    <property type="entry name" value="Winged helix-like DNA-binding domain superfamily/Winged helix DNA-binding domain"/>
    <property type="match status" value="1"/>
</dbReference>
<dbReference type="InterPro" id="IPR036390">
    <property type="entry name" value="WH_DNA-bd_sf"/>
</dbReference>
<comment type="similarity">
    <text evidence="2">Belongs to the ROK (NagC/XylR) family.</text>
</comment>
<evidence type="ECO:0000256" key="3">
    <source>
        <dbReference type="ARBA" id="ARBA00022629"/>
    </source>
</evidence>
<sequence>MMLVIEMLRRYGVMSQARLKEYCDLQASTISYLVNDLKKCGLIKDAEQEQREGKVGKPGNLLALNNDMASFLGLYVEDNWIDTYWIGIDGRILEYKREKYGENSVESSIIDTIQYNMSAHGSIKGIGVAVKGIVQTDGTIKSGKRYGNWDGKDAWNFEGLANDLKKQFSEIPFIVENDANCAAELFHYNTKRIYSNCVTYLLNQMPFGIGCGLILCGQLYRGGNGSAGEIFEKGGLMRSLAGDRNAGQQNTETMIQAVMPHILTTGYLLNPNCIVLTGSCFEKITDQELEIIRKMLEDVPVKVEILSGQDLLNPAQGAALFAIDRYAADLVGEVTQR</sequence>
<evidence type="ECO:0000256" key="1">
    <source>
        <dbReference type="ARBA" id="ARBA00002486"/>
    </source>
</evidence>
<organism evidence="4 5">
    <name type="scientific">Schaedlerella arabinosiphila</name>
    <dbReference type="NCBI Taxonomy" id="2044587"/>
    <lineage>
        <taxon>Bacteria</taxon>
        <taxon>Bacillati</taxon>
        <taxon>Bacillota</taxon>
        <taxon>Clostridia</taxon>
        <taxon>Lachnospirales</taxon>
        <taxon>Lachnospiraceae</taxon>
        <taxon>Schaedlerella</taxon>
    </lineage>
</organism>
<dbReference type="CDD" id="cd23763">
    <property type="entry name" value="ASKHA_ATPase_ROK"/>
    <property type="match status" value="1"/>
</dbReference>
<protein>
    <submittedName>
        <fullName evidence="4">ROK family transcriptional regulator</fullName>
    </submittedName>
</protein>